<name>A0AAV7PPQ7_PLEWA</name>
<comment type="caution">
    <text evidence="1">The sequence shown here is derived from an EMBL/GenBank/DDBJ whole genome shotgun (WGS) entry which is preliminary data.</text>
</comment>
<reference evidence="1" key="1">
    <citation type="journal article" date="2022" name="bioRxiv">
        <title>Sequencing and chromosome-scale assembly of the giantPleurodeles waltlgenome.</title>
        <authorList>
            <person name="Brown T."/>
            <person name="Elewa A."/>
            <person name="Iarovenko S."/>
            <person name="Subramanian E."/>
            <person name="Araus A.J."/>
            <person name="Petzold A."/>
            <person name="Susuki M."/>
            <person name="Suzuki K.-i.T."/>
            <person name="Hayashi T."/>
            <person name="Toyoda A."/>
            <person name="Oliveira C."/>
            <person name="Osipova E."/>
            <person name="Leigh N.D."/>
            <person name="Simon A."/>
            <person name="Yun M.H."/>
        </authorList>
    </citation>
    <scope>NUCLEOTIDE SEQUENCE</scope>
    <source>
        <strain evidence="1">20211129_DDA</strain>
        <tissue evidence="1">Liver</tissue>
    </source>
</reference>
<protein>
    <submittedName>
        <fullName evidence="1">Uncharacterized protein</fullName>
    </submittedName>
</protein>
<dbReference type="AlphaFoldDB" id="A0AAV7PPQ7"/>
<dbReference type="EMBL" id="JANPWB010000011">
    <property type="protein sequence ID" value="KAJ1129322.1"/>
    <property type="molecule type" value="Genomic_DNA"/>
</dbReference>
<evidence type="ECO:0000313" key="2">
    <source>
        <dbReference type="Proteomes" id="UP001066276"/>
    </source>
</evidence>
<organism evidence="1 2">
    <name type="scientific">Pleurodeles waltl</name>
    <name type="common">Iberian ribbed newt</name>
    <dbReference type="NCBI Taxonomy" id="8319"/>
    <lineage>
        <taxon>Eukaryota</taxon>
        <taxon>Metazoa</taxon>
        <taxon>Chordata</taxon>
        <taxon>Craniata</taxon>
        <taxon>Vertebrata</taxon>
        <taxon>Euteleostomi</taxon>
        <taxon>Amphibia</taxon>
        <taxon>Batrachia</taxon>
        <taxon>Caudata</taxon>
        <taxon>Salamandroidea</taxon>
        <taxon>Salamandridae</taxon>
        <taxon>Pleurodelinae</taxon>
        <taxon>Pleurodeles</taxon>
    </lineage>
</organism>
<proteinExistence type="predicted"/>
<gene>
    <name evidence="1" type="ORF">NDU88_007693</name>
</gene>
<sequence length="68" mass="7578">MLASIEERHSYAWGRTSLPATPRRIARLREHRSPPTQQGLASMLASIKEQCPYACGRTSLLATPRQTA</sequence>
<keyword evidence="2" id="KW-1185">Reference proteome</keyword>
<dbReference type="Proteomes" id="UP001066276">
    <property type="component" value="Chromosome 7"/>
</dbReference>
<accession>A0AAV7PPQ7</accession>
<evidence type="ECO:0000313" key="1">
    <source>
        <dbReference type="EMBL" id="KAJ1129322.1"/>
    </source>
</evidence>